<evidence type="ECO:0000313" key="3">
    <source>
        <dbReference type="Proteomes" id="UP000325313"/>
    </source>
</evidence>
<gene>
    <name evidence="2" type="ORF">PGTUg99_015775</name>
</gene>
<sequence>MTIHDKFQLGGLPTIGPKKWVAELGASTGGMFSTDGEHSSETQTGCHKLPPREGALEPARHFPRTPGNQAVKKL</sequence>
<dbReference type="AlphaFoldDB" id="A0A5B0R4F9"/>
<feature type="region of interest" description="Disordered" evidence="1">
    <location>
        <begin position="30"/>
        <end position="74"/>
    </location>
</feature>
<evidence type="ECO:0000256" key="1">
    <source>
        <dbReference type="SAM" id="MobiDB-lite"/>
    </source>
</evidence>
<feature type="compositionally biased region" description="Basic and acidic residues" evidence="1">
    <location>
        <begin position="50"/>
        <end position="60"/>
    </location>
</feature>
<proteinExistence type="predicted"/>
<reference evidence="2 3" key="1">
    <citation type="submission" date="2019-05" db="EMBL/GenBank/DDBJ databases">
        <title>Emergence of the Ug99 lineage of the wheat stem rust pathogen through somatic hybridization.</title>
        <authorList>
            <person name="Li F."/>
            <person name="Upadhyaya N.M."/>
            <person name="Sperschneider J."/>
            <person name="Matny O."/>
            <person name="Nguyen-Phuc H."/>
            <person name="Mago R."/>
            <person name="Raley C."/>
            <person name="Miller M.E."/>
            <person name="Silverstein K.A.T."/>
            <person name="Henningsen E."/>
            <person name="Hirsch C.D."/>
            <person name="Visser B."/>
            <person name="Pretorius Z.A."/>
            <person name="Steffenson B.J."/>
            <person name="Schwessinger B."/>
            <person name="Dodds P.N."/>
            <person name="Figueroa M."/>
        </authorList>
    </citation>
    <scope>NUCLEOTIDE SEQUENCE [LARGE SCALE GENOMIC DNA]</scope>
    <source>
        <strain evidence="2 3">Ug99</strain>
    </source>
</reference>
<organism evidence="2 3">
    <name type="scientific">Puccinia graminis f. sp. tritici</name>
    <dbReference type="NCBI Taxonomy" id="56615"/>
    <lineage>
        <taxon>Eukaryota</taxon>
        <taxon>Fungi</taxon>
        <taxon>Dikarya</taxon>
        <taxon>Basidiomycota</taxon>
        <taxon>Pucciniomycotina</taxon>
        <taxon>Pucciniomycetes</taxon>
        <taxon>Pucciniales</taxon>
        <taxon>Pucciniaceae</taxon>
        <taxon>Puccinia</taxon>
    </lineage>
</organism>
<accession>A0A5B0R4F9</accession>
<protein>
    <submittedName>
        <fullName evidence="2">Uncharacterized protein</fullName>
    </submittedName>
</protein>
<dbReference type="Proteomes" id="UP000325313">
    <property type="component" value="Unassembled WGS sequence"/>
</dbReference>
<dbReference type="EMBL" id="VDEP01000245">
    <property type="protein sequence ID" value="KAA1120342.1"/>
    <property type="molecule type" value="Genomic_DNA"/>
</dbReference>
<evidence type="ECO:0000313" key="2">
    <source>
        <dbReference type="EMBL" id="KAA1120342.1"/>
    </source>
</evidence>
<comment type="caution">
    <text evidence="2">The sequence shown here is derived from an EMBL/GenBank/DDBJ whole genome shotgun (WGS) entry which is preliminary data.</text>
</comment>
<name>A0A5B0R4F9_PUCGR</name>